<name>A0A232EJX3_9HYME</name>
<keyword evidence="1" id="KW-0812">Transmembrane</keyword>
<dbReference type="Pfam" id="PF12259">
    <property type="entry name" value="Baculo_F"/>
    <property type="match status" value="1"/>
</dbReference>
<keyword evidence="3" id="KW-1185">Reference proteome</keyword>
<protein>
    <submittedName>
        <fullName evidence="2">Uncharacterized protein</fullName>
    </submittedName>
</protein>
<dbReference type="AlphaFoldDB" id="A0A232EJX3"/>
<organism evidence="2 3">
    <name type="scientific">Trichomalopsis sarcophagae</name>
    <dbReference type="NCBI Taxonomy" id="543379"/>
    <lineage>
        <taxon>Eukaryota</taxon>
        <taxon>Metazoa</taxon>
        <taxon>Ecdysozoa</taxon>
        <taxon>Arthropoda</taxon>
        <taxon>Hexapoda</taxon>
        <taxon>Insecta</taxon>
        <taxon>Pterygota</taxon>
        <taxon>Neoptera</taxon>
        <taxon>Endopterygota</taxon>
        <taxon>Hymenoptera</taxon>
        <taxon>Apocrita</taxon>
        <taxon>Proctotrupomorpha</taxon>
        <taxon>Chalcidoidea</taxon>
        <taxon>Pteromalidae</taxon>
        <taxon>Pteromalinae</taxon>
        <taxon>Trichomalopsis</taxon>
    </lineage>
</organism>
<dbReference type="Proteomes" id="UP000215335">
    <property type="component" value="Unassembled WGS sequence"/>
</dbReference>
<feature type="transmembrane region" description="Helical" evidence="1">
    <location>
        <begin position="504"/>
        <end position="524"/>
    </location>
</feature>
<keyword evidence="1" id="KW-1133">Transmembrane helix</keyword>
<proteinExistence type="predicted"/>
<sequence length="614" mass="68912">MLTSTPFLVVLCEEFRNSDTLTQLDNNPGMISELISPLASSTTDWKIIQKVELDSYFGTGAILTEQWEKLFHYCDELFSPCIHKSLLDATHKQPDDSINQVNRIIQLLSGLGGSKDVRDKRSVLPFIGQISKILFGTLDENTEASLRDLIQITSNDTKEVARLLAEQTELVEAKLTEMDKKIEVLDVARVIDTLLDATHKQIDDSINQANRITQLLSGLGGSKDVRDKRSVLPFIGQISKILLGTLDENTEASLRNLIQITSNDTKEVARLLVEQTELIEAKLTEMDKKIKVLDVALYNISQSTDWYFKSDTILNAIQFLNNGVTQYKLDTEIVTDAIMFASQGAMHPHFVPLLWSISPLHEINSWAFSTARTETLFIQCPKSAHEVVEIGSAGILRLKPGCTAHTNNARLTASREFRMHSSEIAFLQQNLNLTSIISNYASVRNFSSLIQRVIQSEISQKARNLHGVHVDSLKTGTSFQEIIDKAKKLSEYKDINKDFDSFKYYTYTSIYSVIAIIIAALVTWKLVIPGGSRLLICLRKILGPSNDSTAETQQVQAVQYSARPHREPMVDIIWDQPPVLQPRQYARAASILELPASQQAWLRTIEPATQNLHS</sequence>
<dbReference type="InterPro" id="IPR022048">
    <property type="entry name" value="Envelope_fusion-like"/>
</dbReference>
<evidence type="ECO:0000313" key="3">
    <source>
        <dbReference type="Proteomes" id="UP000215335"/>
    </source>
</evidence>
<accession>A0A232EJX3</accession>
<dbReference type="OrthoDB" id="7697589at2759"/>
<reference evidence="2 3" key="1">
    <citation type="journal article" date="2017" name="Curr. Biol.">
        <title>The Evolution of Venom by Co-option of Single-Copy Genes.</title>
        <authorList>
            <person name="Martinson E.O."/>
            <person name="Mrinalini"/>
            <person name="Kelkar Y.D."/>
            <person name="Chang C.H."/>
            <person name="Werren J.H."/>
        </authorList>
    </citation>
    <scope>NUCLEOTIDE SEQUENCE [LARGE SCALE GENOMIC DNA]</scope>
    <source>
        <strain evidence="2 3">Alberta</strain>
        <tissue evidence="2">Whole body</tissue>
    </source>
</reference>
<keyword evidence="1" id="KW-0472">Membrane</keyword>
<evidence type="ECO:0000256" key="1">
    <source>
        <dbReference type="SAM" id="Phobius"/>
    </source>
</evidence>
<dbReference type="EMBL" id="NNAY01003934">
    <property type="protein sequence ID" value="OXU18628.1"/>
    <property type="molecule type" value="Genomic_DNA"/>
</dbReference>
<comment type="caution">
    <text evidence="2">The sequence shown here is derived from an EMBL/GenBank/DDBJ whole genome shotgun (WGS) entry which is preliminary data.</text>
</comment>
<gene>
    <name evidence="2" type="ORF">TSAR_006606</name>
</gene>
<evidence type="ECO:0000313" key="2">
    <source>
        <dbReference type="EMBL" id="OXU18628.1"/>
    </source>
</evidence>